<comment type="caution">
    <text evidence="1">The sequence shown here is derived from an EMBL/GenBank/DDBJ whole genome shotgun (WGS) entry which is preliminary data.</text>
</comment>
<sequence length="76" mass="8838">MEPEIDRPHMKRGHFASLNCLQCGHGRILELADLPREWLDEMGWTIRPEILARMRCARCGHRGRPDVRFGWTAGKV</sequence>
<name>A0A074TJH0_9RHOB</name>
<reference evidence="1 2" key="1">
    <citation type="submission" date="2014-03" db="EMBL/GenBank/DDBJ databases">
        <title>The draft genome sequence of Thioclava dalianensis DLFJ1-1.</title>
        <authorList>
            <person name="Lai Q."/>
            <person name="Shao Z."/>
        </authorList>
    </citation>
    <scope>NUCLEOTIDE SEQUENCE [LARGE SCALE GENOMIC DNA]</scope>
    <source>
        <strain evidence="1 2">DLFJ1-1</strain>
    </source>
</reference>
<gene>
    <name evidence="1" type="ORF">DL1_00070</name>
</gene>
<accession>A0A074TJH0</accession>
<dbReference type="Proteomes" id="UP000027725">
    <property type="component" value="Unassembled WGS sequence"/>
</dbReference>
<dbReference type="AlphaFoldDB" id="A0A074TJH0"/>
<dbReference type="OrthoDB" id="7506225at2"/>
<evidence type="ECO:0000313" key="1">
    <source>
        <dbReference type="EMBL" id="KEP71754.1"/>
    </source>
</evidence>
<proteinExistence type="predicted"/>
<organism evidence="1 2">
    <name type="scientific">Thioclava dalianensis</name>
    <dbReference type="NCBI Taxonomy" id="1185766"/>
    <lineage>
        <taxon>Bacteria</taxon>
        <taxon>Pseudomonadati</taxon>
        <taxon>Pseudomonadota</taxon>
        <taxon>Alphaproteobacteria</taxon>
        <taxon>Rhodobacterales</taxon>
        <taxon>Paracoccaceae</taxon>
        <taxon>Thioclava</taxon>
    </lineage>
</organism>
<protein>
    <submittedName>
        <fullName evidence="1">Uncharacterized protein</fullName>
    </submittedName>
</protein>
<keyword evidence="2" id="KW-1185">Reference proteome</keyword>
<evidence type="ECO:0000313" key="2">
    <source>
        <dbReference type="Proteomes" id="UP000027725"/>
    </source>
</evidence>
<dbReference type="EMBL" id="JHEH01000001">
    <property type="protein sequence ID" value="KEP71754.1"/>
    <property type="molecule type" value="Genomic_DNA"/>
</dbReference>